<evidence type="ECO:0000313" key="3">
    <source>
        <dbReference type="Proteomes" id="UP000626092"/>
    </source>
</evidence>
<organism evidence="2 3">
    <name type="scientific">Rhododendron simsii</name>
    <name type="common">Sims's rhododendron</name>
    <dbReference type="NCBI Taxonomy" id="118357"/>
    <lineage>
        <taxon>Eukaryota</taxon>
        <taxon>Viridiplantae</taxon>
        <taxon>Streptophyta</taxon>
        <taxon>Embryophyta</taxon>
        <taxon>Tracheophyta</taxon>
        <taxon>Spermatophyta</taxon>
        <taxon>Magnoliopsida</taxon>
        <taxon>eudicotyledons</taxon>
        <taxon>Gunneridae</taxon>
        <taxon>Pentapetalae</taxon>
        <taxon>asterids</taxon>
        <taxon>Ericales</taxon>
        <taxon>Ericaceae</taxon>
        <taxon>Ericoideae</taxon>
        <taxon>Rhodoreae</taxon>
        <taxon>Rhododendron</taxon>
    </lineage>
</organism>
<protein>
    <recommendedName>
        <fullName evidence="1">F-box associated beta-propeller type 3 domain-containing protein</fullName>
    </recommendedName>
</protein>
<dbReference type="NCBIfam" id="TIGR01640">
    <property type="entry name" value="F_box_assoc_1"/>
    <property type="match status" value="1"/>
</dbReference>
<dbReference type="InterPro" id="IPR050796">
    <property type="entry name" value="SCF_F-box_component"/>
</dbReference>
<evidence type="ECO:0000259" key="1">
    <source>
        <dbReference type="Pfam" id="PF08268"/>
    </source>
</evidence>
<dbReference type="InterPro" id="IPR017451">
    <property type="entry name" value="F-box-assoc_interact_dom"/>
</dbReference>
<proteinExistence type="predicted"/>
<dbReference type="AlphaFoldDB" id="A0A834FTH5"/>
<comment type="caution">
    <text evidence="2">The sequence shown here is derived from an EMBL/GenBank/DDBJ whole genome shotgun (WGS) entry which is preliminary data.</text>
</comment>
<evidence type="ECO:0000313" key="2">
    <source>
        <dbReference type="EMBL" id="KAF7112416.1"/>
    </source>
</evidence>
<dbReference type="EMBL" id="WJXA01000506">
    <property type="protein sequence ID" value="KAF7112416.1"/>
    <property type="molecule type" value="Genomic_DNA"/>
</dbReference>
<dbReference type="Pfam" id="PF08268">
    <property type="entry name" value="FBA_3"/>
    <property type="match status" value="1"/>
</dbReference>
<dbReference type="Proteomes" id="UP000626092">
    <property type="component" value="Unassembled WGS sequence"/>
</dbReference>
<dbReference type="PANTHER" id="PTHR31672:SF13">
    <property type="entry name" value="F-BOX PROTEIN CPR30-LIKE"/>
    <property type="match status" value="1"/>
</dbReference>
<keyword evidence="3" id="KW-1185">Reference proteome</keyword>
<reference evidence="2" key="1">
    <citation type="submission" date="2019-11" db="EMBL/GenBank/DDBJ databases">
        <authorList>
            <person name="Liu Y."/>
            <person name="Hou J."/>
            <person name="Li T.-Q."/>
            <person name="Guan C.-H."/>
            <person name="Wu X."/>
            <person name="Wu H.-Z."/>
            <person name="Ling F."/>
            <person name="Zhang R."/>
            <person name="Shi X.-G."/>
            <person name="Ren J.-P."/>
            <person name="Chen E.-F."/>
            <person name="Sun J.-M."/>
        </authorList>
    </citation>
    <scope>NUCLEOTIDE SEQUENCE</scope>
    <source>
        <strain evidence="2">Adult_tree_wgs_1</strain>
        <tissue evidence="2">Leaves</tissue>
    </source>
</reference>
<feature type="domain" description="F-box associated beta-propeller type 3" evidence="1">
    <location>
        <begin position="27"/>
        <end position="215"/>
    </location>
</feature>
<dbReference type="PANTHER" id="PTHR31672">
    <property type="entry name" value="BNACNNG10540D PROTEIN"/>
    <property type="match status" value="1"/>
</dbReference>
<accession>A0A834FTH5</accession>
<sequence length="244" mass="27937">MNFHDTQKHGYALFPDETLTSDAYHDIDYIQGQVLAEIEGPVNGLFCLSNCEDRVIIWNPAIREFITLPYPYHPNLPPHLEVYEYSIGFGLDPLTGEFKLVLIRQVENFKKRALDAYVTIFTLCTNTWRHLDGLDHLTGDCLLSPSTTGKHVDGVYYWWTGYAILTFDMGMEAFHVIPAPVILPSELYCSYCNVTLYDNNRIALYQFKDVLESGIDKWCDVWELRCINSKMCLRVGLTNGVMSG</sequence>
<dbReference type="InterPro" id="IPR013187">
    <property type="entry name" value="F-box-assoc_dom_typ3"/>
</dbReference>
<dbReference type="OrthoDB" id="1582872at2759"/>
<name>A0A834FTH5_RHOSS</name>
<gene>
    <name evidence="2" type="ORF">RHSIM_RhsimUnG0231500</name>
</gene>